<evidence type="ECO:0000313" key="6">
    <source>
        <dbReference type="Proteomes" id="UP001278995"/>
    </source>
</evidence>
<evidence type="ECO:0000256" key="1">
    <source>
        <dbReference type="SAM" id="SignalP"/>
    </source>
</evidence>
<organism evidence="4 5">
    <name type="scientific">Acinetobacter faecalis</name>
    <dbReference type="NCBI Taxonomy" id="2665161"/>
    <lineage>
        <taxon>Bacteria</taxon>
        <taxon>Pseudomonadati</taxon>
        <taxon>Pseudomonadota</taxon>
        <taxon>Gammaproteobacteria</taxon>
        <taxon>Moraxellales</taxon>
        <taxon>Moraxellaceae</taxon>
        <taxon>Acinetobacter</taxon>
    </lineage>
</organism>
<proteinExistence type="predicted"/>
<comment type="caution">
    <text evidence="4">The sequence shown here is derived from an EMBL/GenBank/DDBJ whole genome shotgun (WGS) entry which is preliminary data.</text>
</comment>
<dbReference type="Proteomes" id="UP001278995">
    <property type="component" value="Unassembled WGS sequence"/>
</dbReference>
<dbReference type="AlphaFoldDB" id="A0A6L6GFI3"/>
<protein>
    <submittedName>
        <fullName evidence="4">Uncharacterized protein</fullName>
    </submittedName>
</protein>
<dbReference type="RefSeq" id="WP_154772856.1">
    <property type="nucleotide sequence ID" value="NZ_JAXHPE010000002.1"/>
</dbReference>
<sequence>MNFTKILAAAIFSLSAISFNVSAAIINNVDFPAEFVQAKDKTASTDQEQVTASAETNK</sequence>
<reference evidence="3 7" key="4">
    <citation type="journal article" date="2024" name="Syst. Appl. Microbiol.">
        <title>Evidence for the occurrence of Acinetobacter faecalis in cattle feces and its emended description.</title>
        <authorList>
            <person name="Kyselkova M."/>
            <person name="Xanthopoulou K."/>
            <person name="Shestivska V."/>
            <person name="Spanelova P."/>
            <person name="Maixnerova M."/>
            <person name="Higgins P.G."/>
            <person name="Nemec A."/>
        </authorList>
    </citation>
    <scope>NUCLEOTIDE SEQUENCE [LARGE SCALE GENOMIC DNA]</scope>
    <source>
        <strain evidence="3 7">ANC 7225</strain>
    </source>
</reference>
<dbReference type="GeneID" id="86887353"/>
<evidence type="ECO:0000313" key="2">
    <source>
        <dbReference type="EMBL" id="MDY6485624.1"/>
    </source>
</evidence>
<evidence type="ECO:0000313" key="5">
    <source>
        <dbReference type="Proteomes" id="UP000473854"/>
    </source>
</evidence>
<dbReference type="Proteomes" id="UP001284094">
    <property type="component" value="Unassembled WGS sequence"/>
</dbReference>
<dbReference type="EMBL" id="JAXHPO010000016">
    <property type="protein sequence ID" value="MDY6550171.1"/>
    <property type="molecule type" value="Genomic_DNA"/>
</dbReference>
<name>A0A6L6GFI3_9GAMM</name>
<evidence type="ECO:0000313" key="3">
    <source>
        <dbReference type="EMBL" id="MDY6550171.1"/>
    </source>
</evidence>
<keyword evidence="7" id="KW-1185">Reference proteome</keyword>
<feature type="signal peptide" evidence="1">
    <location>
        <begin position="1"/>
        <end position="23"/>
    </location>
</feature>
<reference evidence="2 6" key="2">
    <citation type="submission" date="2023-11" db="EMBL/GenBank/DDBJ databases">
        <title>The common occurrence of Acinetobacte faecalis in cattle feces and its emended description.</title>
        <authorList>
            <person name="Kyselkova M."/>
            <person name="Xanthopoulou K."/>
            <person name="Shestivska V."/>
            <person name="Spanelova P."/>
            <person name="Maixnerova M."/>
            <person name="Higgins P.G."/>
            <person name="Nemec A."/>
        </authorList>
    </citation>
    <scope>NUCLEOTIDE SEQUENCE [LARGE SCALE GENOMIC DNA]</scope>
    <source>
        <strain evidence="2 6">ANC 7483</strain>
    </source>
</reference>
<keyword evidence="1" id="KW-0732">Signal</keyword>
<feature type="chain" id="PRO_5044644544" evidence="1">
    <location>
        <begin position="24"/>
        <end position="58"/>
    </location>
</feature>
<reference evidence="4 5" key="1">
    <citation type="submission" date="2019-11" db="EMBL/GenBank/DDBJ databases">
        <authorList>
            <person name="An D."/>
        </authorList>
    </citation>
    <scope>NUCLEOTIDE SEQUENCE [LARGE SCALE GENOMIC DNA]</scope>
    <source>
        <strain evidence="4 5">YIM 103518</strain>
    </source>
</reference>
<gene>
    <name evidence="4" type="ORF">GIX10_07360</name>
    <name evidence="3" type="ORF">SKM48_05280</name>
    <name evidence="2" type="ORF">SKM51_00065</name>
</gene>
<reference evidence="3" key="3">
    <citation type="submission" date="2023-11" db="EMBL/GenBank/DDBJ databases">
        <authorList>
            <person name="Kyselkova M."/>
            <person name="Xanthopoulou K."/>
            <person name="Shestivska V."/>
            <person name="Spanelova P."/>
            <person name="Maixnerova M."/>
            <person name="Higgins P.G."/>
            <person name="Nemec A."/>
        </authorList>
    </citation>
    <scope>NUCLEOTIDE SEQUENCE</scope>
    <source>
        <strain evidence="3">ANC 7225</strain>
    </source>
</reference>
<evidence type="ECO:0000313" key="7">
    <source>
        <dbReference type="Proteomes" id="UP001284094"/>
    </source>
</evidence>
<dbReference type="EMBL" id="WLYL01000018">
    <property type="protein sequence ID" value="MTD11249.1"/>
    <property type="molecule type" value="Genomic_DNA"/>
</dbReference>
<dbReference type="EMBL" id="JAXHPL010000001">
    <property type="protein sequence ID" value="MDY6485624.1"/>
    <property type="molecule type" value="Genomic_DNA"/>
</dbReference>
<evidence type="ECO:0000313" key="4">
    <source>
        <dbReference type="EMBL" id="MTD11249.1"/>
    </source>
</evidence>
<accession>A0A6L6GFI3</accession>
<dbReference type="Proteomes" id="UP000473854">
    <property type="component" value="Unassembled WGS sequence"/>
</dbReference>